<dbReference type="InterPro" id="IPR049252">
    <property type="entry name" value="DUF6885"/>
</dbReference>
<comment type="caution">
    <text evidence="2">The sequence shown here is derived from an EMBL/GenBank/DDBJ whole genome shotgun (WGS) entry which is preliminary data.</text>
</comment>
<dbReference type="Pfam" id="PF21819">
    <property type="entry name" value="DUF6885"/>
    <property type="match status" value="1"/>
</dbReference>
<keyword evidence="3" id="KW-1185">Reference proteome</keyword>
<accession>A0A8J2TVG4</accession>
<dbReference type="AlphaFoldDB" id="A0A8J2TVG4"/>
<evidence type="ECO:0000313" key="3">
    <source>
        <dbReference type="Proteomes" id="UP000616114"/>
    </source>
</evidence>
<reference evidence="2" key="2">
    <citation type="submission" date="2020-09" db="EMBL/GenBank/DDBJ databases">
        <authorList>
            <person name="Sun Q."/>
            <person name="Zhou Y."/>
        </authorList>
    </citation>
    <scope>NUCLEOTIDE SEQUENCE</scope>
    <source>
        <strain evidence="2">CGMCC 1.12785</strain>
    </source>
</reference>
<dbReference type="EMBL" id="BMFY01000001">
    <property type="protein sequence ID" value="GGA03487.1"/>
    <property type="molecule type" value="Genomic_DNA"/>
</dbReference>
<reference evidence="2" key="1">
    <citation type="journal article" date="2014" name="Int. J. Syst. Evol. Microbiol.">
        <title>Complete genome sequence of Corynebacterium casei LMG S-19264T (=DSM 44701T), isolated from a smear-ripened cheese.</title>
        <authorList>
            <consortium name="US DOE Joint Genome Institute (JGI-PGF)"/>
            <person name="Walter F."/>
            <person name="Albersmeier A."/>
            <person name="Kalinowski J."/>
            <person name="Ruckert C."/>
        </authorList>
    </citation>
    <scope>NUCLEOTIDE SEQUENCE</scope>
    <source>
        <strain evidence="2">CGMCC 1.12785</strain>
    </source>
</reference>
<gene>
    <name evidence="2" type="ORF">GCM10011333_02780</name>
</gene>
<name>A0A8J2TVG4_9MICO</name>
<evidence type="ECO:0000313" key="2">
    <source>
        <dbReference type="EMBL" id="GGA03487.1"/>
    </source>
</evidence>
<organism evidence="2 3">
    <name type="scientific">Sediminivirga luteola</name>
    <dbReference type="NCBI Taxonomy" id="1774748"/>
    <lineage>
        <taxon>Bacteria</taxon>
        <taxon>Bacillati</taxon>
        <taxon>Actinomycetota</taxon>
        <taxon>Actinomycetes</taxon>
        <taxon>Micrococcales</taxon>
        <taxon>Brevibacteriaceae</taxon>
        <taxon>Sediminivirga</taxon>
    </lineage>
</organism>
<dbReference type="RefSeq" id="WP_188549119.1">
    <property type="nucleotide sequence ID" value="NZ_BMFY01000001.1"/>
</dbReference>
<protein>
    <submittedName>
        <fullName evidence="2">Uncharacterized protein</fullName>
    </submittedName>
</protein>
<sequence>MVVPLRELLPGYPALRAAAHPELPQKDDLCGPFWTLAVLRALQRRGVPVQVPGSQEEAADAAGAVRLAGAESLPPRQPSRPPEGELPVTEVPAQAGTTARGLARAIRRFAGTADAGVLPLCSAGSWSTGEVVGAVRAATRHDALLLANVATARYRFGARQAWEVYFSTGDAAAMHPSPWKVGHFAAIGGLVCSPVATAVLVHDSYPLTGLLDAEDAGSEWEHLQPAEAFAAALTRPGLPPGGLLAVGSAAALGALREEAGALGLHPDWWEEPPPGEE</sequence>
<evidence type="ECO:0000256" key="1">
    <source>
        <dbReference type="SAM" id="MobiDB-lite"/>
    </source>
</evidence>
<feature type="region of interest" description="Disordered" evidence="1">
    <location>
        <begin position="71"/>
        <end position="95"/>
    </location>
</feature>
<dbReference type="Proteomes" id="UP000616114">
    <property type="component" value="Unassembled WGS sequence"/>
</dbReference>
<proteinExistence type="predicted"/>